<reference evidence="2 3" key="1">
    <citation type="submission" date="2023-08" db="EMBL/GenBank/DDBJ databases">
        <title>Nocardioides seae sp. nov., a bacterium isolated from a soil.</title>
        <authorList>
            <person name="Wang X."/>
        </authorList>
    </citation>
    <scope>NUCLEOTIDE SEQUENCE [LARGE SCALE GENOMIC DNA]</scope>
    <source>
        <strain evidence="2 3">YZH12</strain>
    </source>
</reference>
<feature type="transmembrane region" description="Helical" evidence="1">
    <location>
        <begin position="16"/>
        <end position="35"/>
    </location>
</feature>
<dbReference type="RefSeq" id="WP_315733069.1">
    <property type="nucleotide sequence ID" value="NZ_JAVYII010000004.1"/>
</dbReference>
<name>A0ABU3PWG1_9ACTN</name>
<protein>
    <submittedName>
        <fullName evidence="2">Uncharacterized protein</fullName>
    </submittedName>
</protein>
<keyword evidence="1" id="KW-1133">Transmembrane helix</keyword>
<keyword evidence="1" id="KW-0472">Membrane</keyword>
<keyword evidence="3" id="KW-1185">Reference proteome</keyword>
<sequence length="89" mass="9042">MTTRGKSESELRDHRTAGAVLLLVSGVLVVAGYVTEGWETAIVVGALLSLPAWWFLLVAAVGRGVAIGLGLAAESARPAADGTADPSTP</sequence>
<comment type="caution">
    <text evidence="2">The sequence shown here is derived from an EMBL/GenBank/DDBJ whole genome shotgun (WGS) entry which is preliminary data.</text>
</comment>
<accession>A0ABU3PWG1</accession>
<feature type="transmembrane region" description="Helical" evidence="1">
    <location>
        <begin position="41"/>
        <end position="61"/>
    </location>
</feature>
<keyword evidence="1" id="KW-0812">Transmembrane</keyword>
<organism evidence="2 3">
    <name type="scientific">Nocardioides imazamoxiresistens</name>
    <dbReference type="NCBI Taxonomy" id="3231893"/>
    <lineage>
        <taxon>Bacteria</taxon>
        <taxon>Bacillati</taxon>
        <taxon>Actinomycetota</taxon>
        <taxon>Actinomycetes</taxon>
        <taxon>Propionibacteriales</taxon>
        <taxon>Nocardioidaceae</taxon>
        <taxon>Nocardioides</taxon>
    </lineage>
</organism>
<proteinExistence type="predicted"/>
<dbReference type="EMBL" id="JAVYII010000004">
    <property type="protein sequence ID" value="MDT9593575.1"/>
    <property type="molecule type" value="Genomic_DNA"/>
</dbReference>
<evidence type="ECO:0000313" key="2">
    <source>
        <dbReference type="EMBL" id="MDT9593575.1"/>
    </source>
</evidence>
<evidence type="ECO:0000256" key="1">
    <source>
        <dbReference type="SAM" id="Phobius"/>
    </source>
</evidence>
<evidence type="ECO:0000313" key="3">
    <source>
        <dbReference type="Proteomes" id="UP001268542"/>
    </source>
</evidence>
<dbReference type="Proteomes" id="UP001268542">
    <property type="component" value="Unassembled WGS sequence"/>
</dbReference>
<gene>
    <name evidence="2" type="ORF">RDV89_10890</name>
</gene>